<keyword evidence="3" id="KW-1185">Reference proteome</keyword>
<dbReference type="RefSeq" id="WP_092920425.1">
    <property type="nucleotide sequence ID" value="NZ_FOYN01000001.1"/>
</dbReference>
<dbReference type="Proteomes" id="UP000198932">
    <property type="component" value="Unassembled WGS sequence"/>
</dbReference>
<evidence type="ECO:0000313" key="2">
    <source>
        <dbReference type="EMBL" id="SFR31132.1"/>
    </source>
</evidence>
<feature type="compositionally biased region" description="Basic and acidic residues" evidence="1">
    <location>
        <begin position="39"/>
        <end position="57"/>
    </location>
</feature>
<sequence length="71" mass="8055">MGRFHSDVEPHHLDIDIDEYENAYVVGDIHERLMRLASERVPDDRSGGDSEPRREPSVDLDGVFTSDTDAN</sequence>
<organism evidence="2 3">
    <name type="scientific">Halorubrum sodomense</name>
    <dbReference type="NCBI Taxonomy" id="35743"/>
    <lineage>
        <taxon>Archaea</taxon>
        <taxon>Methanobacteriati</taxon>
        <taxon>Methanobacteriota</taxon>
        <taxon>Stenosarchaea group</taxon>
        <taxon>Halobacteria</taxon>
        <taxon>Halobacteriales</taxon>
        <taxon>Haloferacaceae</taxon>
        <taxon>Halorubrum</taxon>
    </lineage>
</organism>
<name>A0A1I6FMF4_HALSD</name>
<feature type="region of interest" description="Disordered" evidence="1">
    <location>
        <begin position="39"/>
        <end position="71"/>
    </location>
</feature>
<dbReference type="STRING" id="35743.SAMN04487937_0970"/>
<accession>A0A1I6FMF4</accession>
<evidence type="ECO:0000256" key="1">
    <source>
        <dbReference type="SAM" id="MobiDB-lite"/>
    </source>
</evidence>
<reference evidence="3" key="1">
    <citation type="submission" date="2016-10" db="EMBL/GenBank/DDBJ databases">
        <authorList>
            <person name="Varghese N."/>
            <person name="Submissions S."/>
        </authorList>
    </citation>
    <scope>NUCLEOTIDE SEQUENCE [LARGE SCALE GENOMIC DNA]</scope>
    <source>
        <strain evidence="3">RD 26</strain>
    </source>
</reference>
<protein>
    <submittedName>
        <fullName evidence="2">Uncharacterized protein</fullName>
    </submittedName>
</protein>
<gene>
    <name evidence="2" type="ORF">SAMN04487937_0970</name>
</gene>
<dbReference type="EMBL" id="FOYN01000001">
    <property type="protein sequence ID" value="SFR31132.1"/>
    <property type="molecule type" value="Genomic_DNA"/>
</dbReference>
<dbReference type="AlphaFoldDB" id="A0A1I6FMF4"/>
<proteinExistence type="predicted"/>
<evidence type="ECO:0000313" key="3">
    <source>
        <dbReference type="Proteomes" id="UP000198932"/>
    </source>
</evidence>